<dbReference type="Pfam" id="PF17899">
    <property type="entry name" value="Peptidase_M61_N"/>
    <property type="match status" value="1"/>
</dbReference>
<dbReference type="InterPro" id="IPR024191">
    <property type="entry name" value="Peptidase_M61"/>
</dbReference>
<evidence type="ECO:0000259" key="2">
    <source>
        <dbReference type="SMART" id="SM00228"/>
    </source>
</evidence>
<keyword evidence="3" id="KW-0482">Metalloprotease</keyword>
<dbReference type="EMBL" id="FMWD01000005">
    <property type="protein sequence ID" value="SCZ59423.1"/>
    <property type="molecule type" value="Genomic_DNA"/>
</dbReference>
<keyword evidence="4" id="KW-1185">Reference proteome</keyword>
<dbReference type="OrthoDB" id="9778516at2"/>
<dbReference type="Gene3D" id="2.60.40.3650">
    <property type="match status" value="1"/>
</dbReference>
<dbReference type="InterPro" id="IPR040756">
    <property type="entry name" value="Peptidase_M61_N"/>
</dbReference>
<dbReference type="RefSeq" id="WP_092995812.1">
    <property type="nucleotide sequence ID" value="NZ_FMWD01000005.1"/>
</dbReference>
<evidence type="ECO:0000256" key="1">
    <source>
        <dbReference type="SAM" id="MobiDB-lite"/>
    </source>
</evidence>
<dbReference type="Pfam" id="PF05299">
    <property type="entry name" value="Peptidase_M61"/>
    <property type="match status" value="1"/>
</dbReference>
<feature type="domain" description="PDZ" evidence="2">
    <location>
        <begin position="493"/>
        <end position="562"/>
    </location>
</feature>
<dbReference type="SMART" id="SM00228">
    <property type="entry name" value="PDZ"/>
    <property type="match status" value="1"/>
</dbReference>
<dbReference type="InterPro" id="IPR036034">
    <property type="entry name" value="PDZ_sf"/>
</dbReference>
<dbReference type="SUPFAM" id="SSF55486">
    <property type="entry name" value="Metalloproteases ('zincins'), catalytic domain"/>
    <property type="match status" value="1"/>
</dbReference>
<keyword evidence="3" id="KW-0645">Protease</keyword>
<dbReference type="InterPro" id="IPR007963">
    <property type="entry name" value="Peptidase_M61_catalytic"/>
</dbReference>
<feature type="region of interest" description="Disordered" evidence="1">
    <location>
        <begin position="474"/>
        <end position="497"/>
    </location>
</feature>
<feature type="compositionally biased region" description="Basic and acidic residues" evidence="1">
    <location>
        <begin position="474"/>
        <end position="483"/>
    </location>
</feature>
<dbReference type="Gene3D" id="2.30.42.10">
    <property type="match status" value="1"/>
</dbReference>
<dbReference type="AlphaFoldDB" id="A0A1G5QC34"/>
<protein>
    <submittedName>
        <fullName evidence="3">Predicted metalloprotease, contains C-terminal PDZ domain</fullName>
    </submittedName>
</protein>
<dbReference type="GO" id="GO:0008237">
    <property type="term" value="F:metallopeptidase activity"/>
    <property type="evidence" value="ECO:0007669"/>
    <property type="project" value="UniProtKB-KW"/>
</dbReference>
<dbReference type="InterPro" id="IPR027268">
    <property type="entry name" value="Peptidase_M4/M1_CTD_sf"/>
</dbReference>
<reference evidence="3 4" key="1">
    <citation type="submission" date="2016-10" db="EMBL/GenBank/DDBJ databases">
        <authorList>
            <person name="de Groot N.N."/>
        </authorList>
    </citation>
    <scope>NUCLEOTIDE SEQUENCE [LARGE SCALE GENOMIC DNA]</scope>
    <source>
        <strain evidence="3 4">HLD2</strain>
    </source>
</reference>
<evidence type="ECO:0000313" key="4">
    <source>
        <dbReference type="Proteomes" id="UP000199648"/>
    </source>
</evidence>
<proteinExistence type="predicted"/>
<accession>A0A1G5QC34</accession>
<dbReference type="InterPro" id="IPR001478">
    <property type="entry name" value="PDZ"/>
</dbReference>
<dbReference type="GO" id="GO:0006508">
    <property type="term" value="P:proteolysis"/>
    <property type="evidence" value="ECO:0007669"/>
    <property type="project" value="UniProtKB-KW"/>
</dbReference>
<dbReference type="SUPFAM" id="SSF50156">
    <property type="entry name" value="PDZ domain-like"/>
    <property type="match status" value="1"/>
</dbReference>
<name>A0A1G5QC34_9GAMM</name>
<organism evidence="3 4">
    <name type="scientific">Thiohalomonas denitrificans</name>
    <dbReference type="NCBI Taxonomy" id="415747"/>
    <lineage>
        <taxon>Bacteria</taxon>
        <taxon>Pseudomonadati</taxon>
        <taxon>Pseudomonadota</taxon>
        <taxon>Gammaproteobacteria</taxon>
        <taxon>Thiohalomonadales</taxon>
        <taxon>Thiohalomonadaceae</taxon>
        <taxon>Thiohalomonas</taxon>
    </lineage>
</organism>
<gene>
    <name evidence="3" type="ORF">SAMN03097708_01858</name>
</gene>
<evidence type="ECO:0000313" key="3">
    <source>
        <dbReference type="EMBL" id="SCZ59423.1"/>
    </source>
</evidence>
<keyword evidence="3" id="KW-0378">Hydrolase</keyword>
<dbReference type="Gene3D" id="1.10.390.10">
    <property type="entry name" value="Neutral Protease Domain 2"/>
    <property type="match status" value="1"/>
</dbReference>
<dbReference type="PIRSF" id="PIRSF016493">
    <property type="entry name" value="Glycyl_aminpptds"/>
    <property type="match status" value="1"/>
</dbReference>
<dbReference type="STRING" id="415747.SAMN03097708_01858"/>
<sequence length="602" mass="67438">MAHSAIHYTIRPAHPEAHLFEITLRIDEPASEGQTLSMAAWIPGSYMIRDFAKNVVRLSASSDGEPVAVEKLDKQTWQCAPCEGSLEVHYEVYCWDLSVRGAHLDPTHGYFNGTGVFLKADGHHHTPCSVDIRPPEDEAYGRWRVATTLPADGAAPYRFGRYRADSYAELVDNPVEMGKFDLIEFESRGKPHAMALTGRYRADTARLATDLQKICDYHIGLFGELPAERYLFLTMAVGDGYGGLEHRSCSSLMCKRDALPRHGMVEPDDAYRDFLGLCSHEYFHTWNVKRIRPKVFQEYDLSREVHTRLLWAFEGITSYYDELALVRAGLISPESYLELLGQMITRVMRVPGRHKQTVAESSFDAWTKLYKQDENAPNAIVSYYSKGALVALALDLTIRRETHGKRSLDDVMHALWNEYGRNDRGIDEREYEAFVEEVAGISLSGFFDKALRGTDDLPLAELLSSVGVGYHLRSAESDTDKGGKPPSPDASHPDLGIRLAPSTEEAKILFAFEGRSAMRAGLSAGDVVVAIDGIKTTRGNLDQLLSRYQGGDKLDVHAFRRDELMTFEVELQETPPDTCYLTLDDAEGETLQYRQHWLGGAG</sequence>
<dbReference type="Proteomes" id="UP000199648">
    <property type="component" value="Unassembled WGS sequence"/>
</dbReference>